<evidence type="ECO:0000313" key="1">
    <source>
        <dbReference type="EMBL" id="CCA18275.1"/>
    </source>
</evidence>
<name>F0WAV3_9STRA</name>
<reference evidence="1" key="2">
    <citation type="submission" date="2011-02" db="EMBL/GenBank/DDBJ databases">
        <authorList>
            <person name="MacLean D."/>
        </authorList>
    </citation>
    <scope>NUCLEOTIDE SEQUENCE</scope>
</reference>
<protein>
    <submittedName>
        <fullName evidence="1">AlNc14C48G3815 protein</fullName>
    </submittedName>
</protein>
<accession>F0WAV3</accession>
<dbReference type="EMBL" id="FR824093">
    <property type="protein sequence ID" value="CCA18275.1"/>
    <property type="molecule type" value="Genomic_DNA"/>
</dbReference>
<dbReference type="AlphaFoldDB" id="F0WAV3"/>
<dbReference type="HOGENOM" id="CLU_2351015_0_0_1"/>
<organism evidence="1">
    <name type="scientific">Albugo laibachii Nc14</name>
    <dbReference type="NCBI Taxonomy" id="890382"/>
    <lineage>
        <taxon>Eukaryota</taxon>
        <taxon>Sar</taxon>
        <taxon>Stramenopiles</taxon>
        <taxon>Oomycota</taxon>
        <taxon>Peronosporomycetes</taxon>
        <taxon>Albuginales</taxon>
        <taxon>Albuginaceae</taxon>
        <taxon>Albugo</taxon>
    </lineage>
</organism>
<reference evidence="1" key="1">
    <citation type="journal article" date="2011" name="PLoS Biol.">
        <title>Gene gain and loss during evolution of obligate parasitism in the white rust pathogen of Arabidopsis thaliana.</title>
        <authorList>
            <person name="Kemen E."/>
            <person name="Gardiner A."/>
            <person name="Schultz-Larsen T."/>
            <person name="Kemen A.C."/>
            <person name="Balmuth A.L."/>
            <person name="Robert-Seilaniantz A."/>
            <person name="Bailey K."/>
            <person name="Holub E."/>
            <person name="Studholme D.J."/>
            <person name="Maclean D."/>
            <person name="Jones J.D."/>
        </authorList>
    </citation>
    <scope>NUCLEOTIDE SEQUENCE</scope>
</reference>
<gene>
    <name evidence="1" type="primary">AlNc14C48G3815</name>
    <name evidence="1" type="ORF">ALNC14_044180</name>
</gene>
<proteinExistence type="predicted"/>
<sequence>MCLLGDFHVLKILNNRLASIGYVGESFLLSAHYWLLQNSCSLLRESGMLVECRGLLMVCMPAQESLALYSPVKRDSAGTLELGQTNLVISSPAEIYRF</sequence>